<protein>
    <submittedName>
        <fullName evidence="2">Uncharacterized protein</fullName>
    </submittedName>
</protein>
<name>A0AAD6X4B1_9AGAR</name>
<organism evidence="2 3">
    <name type="scientific">Mycena alexandri</name>
    <dbReference type="NCBI Taxonomy" id="1745969"/>
    <lineage>
        <taxon>Eukaryota</taxon>
        <taxon>Fungi</taxon>
        <taxon>Dikarya</taxon>
        <taxon>Basidiomycota</taxon>
        <taxon>Agaricomycotina</taxon>
        <taxon>Agaricomycetes</taxon>
        <taxon>Agaricomycetidae</taxon>
        <taxon>Agaricales</taxon>
        <taxon>Marasmiineae</taxon>
        <taxon>Mycenaceae</taxon>
        <taxon>Mycena</taxon>
    </lineage>
</organism>
<reference evidence="2" key="1">
    <citation type="submission" date="2023-03" db="EMBL/GenBank/DDBJ databases">
        <title>Massive genome expansion in bonnet fungi (Mycena s.s.) driven by repeated elements and novel gene families across ecological guilds.</title>
        <authorList>
            <consortium name="Lawrence Berkeley National Laboratory"/>
            <person name="Harder C.B."/>
            <person name="Miyauchi S."/>
            <person name="Viragh M."/>
            <person name="Kuo A."/>
            <person name="Thoen E."/>
            <person name="Andreopoulos B."/>
            <person name="Lu D."/>
            <person name="Skrede I."/>
            <person name="Drula E."/>
            <person name="Henrissat B."/>
            <person name="Morin E."/>
            <person name="Kohler A."/>
            <person name="Barry K."/>
            <person name="LaButti K."/>
            <person name="Morin E."/>
            <person name="Salamov A."/>
            <person name="Lipzen A."/>
            <person name="Mereny Z."/>
            <person name="Hegedus B."/>
            <person name="Baldrian P."/>
            <person name="Stursova M."/>
            <person name="Weitz H."/>
            <person name="Taylor A."/>
            <person name="Grigoriev I.V."/>
            <person name="Nagy L.G."/>
            <person name="Martin F."/>
            <person name="Kauserud H."/>
        </authorList>
    </citation>
    <scope>NUCLEOTIDE SEQUENCE</scope>
    <source>
        <strain evidence="2">CBHHK200</strain>
    </source>
</reference>
<feature type="region of interest" description="Disordered" evidence="1">
    <location>
        <begin position="55"/>
        <end position="124"/>
    </location>
</feature>
<dbReference type="Proteomes" id="UP001218188">
    <property type="component" value="Unassembled WGS sequence"/>
</dbReference>
<evidence type="ECO:0000256" key="1">
    <source>
        <dbReference type="SAM" id="MobiDB-lite"/>
    </source>
</evidence>
<dbReference type="AlphaFoldDB" id="A0AAD6X4B1"/>
<dbReference type="EMBL" id="JARJCM010000045">
    <property type="protein sequence ID" value="KAJ7036187.1"/>
    <property type="molecule type" value="Genomic_DNA"/>
</dbReference>
<keyword evidence="3" id="KW-1185">Reference proteome</keyword>
<gene>
    <name evidence="2" type="ORF">C8F04DRAFT_1181713</name>
</gene>
<evidence type="ECO:0000313" key="2">
    <source>
        <dbReference type="EMBL" id="KAJ7036187.1"/>
    </source>
</evidence>
<comment type="caution">
    <text evidence="2">The sequence shown here is derived from an EMBL/GenBank/DDBJ whole genome shotgun (WGS) entry which is preliminary data.</text>
</comment>
<sequence>MQSNGVGDVGGIDRVVIPKIVSAGIHRRLNNPTHIRNAKAKVAQAAAVKAKADVAAKDARPGEGHCCSPSEHRASGHSAASLKLQLDQYGGTDQSGGDTQGSTATGQDTSGGGADASGKTKVAP</sequence>
<proteinExistence type="predicted"/>
<evidence type="ECO:0000313" key="3">
    <source>
        <dbReference type="Proteomes" id="UP001218188"/>
    </source>
</evidence>
<accession>A0AAD6X4B1</accession>
<feature type="compositionally biased region" description="Low complexity" evidence="1">
    <location>
        <begin position="87"/>
        <end position="103"/>
    </location>
</feature>